<keyword evidence="2" id="KW-0547">Nucleotide-binding</keyword>
<dbReference type="Gramene" id="ABO95458">
    <property type="protein sequence ID" value="ABO95458"/>
    <property type="gene ID" value="OSTLU_4468"/>
</dbReference>
<dbReference type="CDD" id="cd18787">
    <property type="entry name" value="SF2_C_DEAD"/>
    <property type="match status" value="1"/>
</dbReference>
<evidence type="ECO:0000256" key="3">
    <source>
        <dbReference type="ARBA" id="ARBA00022801"/>
    </source>
</evidence>
<dbReference type="GO" id="GO:0003676">
    <property type="term" value="F:nucleic acid binding"/>
    <property type="evidence" value="ECO:0007669"/>
    <property type="project" value="InterPro"/>
</dbReference>
<dbReference type="PANTHER" id="PTHR47959:SF1">
    <property type="entry name" value="ATP-DEPENDENT RNA HELICASE DBPA"/>
    <property type="match status" value="1"/>
</dbReference>
<dbReference type="RefSeq" id="XP_001417165.1">
    <property type="nucleotide sequence ID" value="XM_001417128.1"/>
</dbReference>
<dbReference type="SMART" id="SM00487">
    <property type="entry name" value="DEXDc"/>
    <property type="match status" value="1"/>
</dbReference>
<accession>A4RVM0</accession>
<evidence type="ECO:0000256" key="2">
    <source>
        <dbReference type="ARBA" id="ARBA00022741"/>
    </source>
</evidence>
<dbReference type="GeneID" id="5001304"/>
<dbReference type="EMBL" id="CP000584">
    <property type="protein sequence ID" value="ABO95458.1"/>
    <property type="molecule type" value="Genomic_DNA"/>
</dbReference>
<evidence type="ECO:0000313" key="9">
    <source>
        <dbReference type="Proteomes" id="UP000001568"/>
    </source>
</evidence>
<dbReference type="Pfam" id="PF00270">
    <property type="entry name" value="DEAD"/>
    <property type="match status" value="1"/>
</dbReference>
<dbReference type="OrthoDB" id="496845at2759"/>
<organism evidence="8 9">
    <name type="scientific">Ostreococcus lucimarinus (strain CCE9901)</name>
    <dbReference type="NCBI Taxonomy" id="436017"/>
    <lineage>
        <taxon>Eukaryota</taxon>
        <taxon>Viridiplantae</taxon>
        <taxon>Chlorophyta</taxon>
        <taxon>Mamiellophyceae</taxon>
        <taxon>Mamiellales</taxon>
        <taxon>Bathycoccaceae</taxon>
        <taxon>Ostreococcus</taxon>
    </lineage>
</organism>
<sequence length="346" mass="36091">DATCRAPTGSGKTLAYVLPIAKMLERAARDGSGGGGGGGAVRAMVVTPTRELASQVRTQCERYCGEGSSALCVGGTSAKAQEDAIRKGGAKIVVGTPGRMKEFIDRGVIEPRAVEIQVLDEIDRLLDGGFEGEIDAVMRPPGTCQTLCFSATISAALSRFLDRKLVPGYAEVVVAGRGGSNVGGMVEHLAYATKSGDDAVGSAVVDALEHYAGEHVDGRVGGQAIVFTETKSTAEREFDTGKRTRRVASLHGDLPQPARDATLANLRSGEVDVLVATDVAARGLDLPGVELVVHADMPKSADTYSHRAGRAGRPGCAVPGVSLLISRPELASEITRLEREAKVSIR</sequence>
<evidence type="ECO:0000256" key="5">
    <source>
        <dbReference type="ARBA" id="ARBA00022840"/>
    </source>
</evidence>
<dbReference type="GO" id="GO:0016787">
    <property type="term" value="F:hydrolase activity"/>
    <property type="evidence" value="ECO:0007669"/>
    <property type="project" value="UniProtKB-KW"/>
</dbReference>
<dbReference type="AlphaFoldDB" id="A4RVM0"/>
<dbReference type="OMA" id="CEKESRE"/>
<feature type="non-terminal residue" evidence="8">
    <location>
        <position position="346"/>
    </location>
</feature>
<protein>
    <submittedName>
        <fullName evidence="8">Uncharacterized protein</fullName>
    </submittedName>
</protein>
<reference evidence="8 9" key="1">
    <citation type="journal article" date="2007" name="Proc. Natl. Acad. Sci. U.S.A.">
        <title>The tiny eukaryote Ostreococcus provides genomic insights into the paradox of plankton speciation.</title>
        <authorList>
            <person name="Palenik B."/>
            <person name="Grimwood J."/>
            <person name="Aerts A."/>
            <person name="Rouze P."/>
            <person name="Salamov A."/>
            <person name="Putnam N."/>
            <person name="Dupont C."/>
            <person name="Jorgensen R."/>
            <person name="Derelle E."/>
            <person name="Rombauts S."/>
            <person name="Zhou K."/>
            <person name="Otillar R."/>
            <person name="Merchant S.S."/>
            <person name="Podell S."/>
            <person name="Gaasterland T."/>
            <person name="Napoli C."/>
            <person name="Gendler K."/>
            <person name="Manuell A."/>
            <person name="Tai V."/>
            <person name="Vallon O."/>
            <person name="Piganeau G."/>
            <person name="Jancek S."/>
            <person name="Heijde M."/>
            <person name="Jabbari K."/>
            <person name="Bowler C."/>
            <person name="Lohr M."/>
            <person name="Robbens S."/>
            <person name="Werner G."/>
            <person name="Dubchak I."/>
            <person name="Pazour G.J."/>
            <person name="Ren Q."/>
            <person name="Paulsen I."/>
            <person name="Delwiche C."/>
            <person name="Schmutz J."/>
            <person name="Rokhsar D."/>
            <person name="Van de Peer Y."/>
            <person name="Moreau H."/>
            <person name="Grigoriev I.V."/>
        </authorList>
    </citation>
    <scope>NUCLEOTIDE SEQUENCE [LARGE SCALE GENOMIC DNA]</scope>
    <source>
        <strain evidence="8 9">CCE9901</strain>
    </source>
</reference>
<dbReference type="InterPro" id="IPR001650">
    <property type="entry name" value="Helicase_C-like"/>
</dbReference>
<dbReference type="InterPro" id="IPR027417">
    <property type="entry name" value="P-loop_NTPase"/>
</dbReference>
<dbReference type="PROSITE" id="PS51194">
    <property type="entry name" value="HELICASE_CTER"/>
    <property type="match status" value="1"/>
</dbReference>
<gene>
    <name evidence="8" type="ORF">OSTLU_4468</name>
</gene>
<feature type="domain" description="Helicase C-terminal" evidence="7">
    <location>
        <begin position="203"/>
        <end position="346"/>
    </location>
</feature>
<dbReference type="GO" id="GO:0005829">
    <property type="term" value="C:cytosol"/>
    <property type="evidence" value="ECO:0007669"/>
    <property type="project" value="TreeGrafter"/>
</dbReference>
<dbReference type="SMART" id="SM00490">
    <property type="entry name" value="HELICc"/>
    <property type="match status" value="1"/>
</dbReference>
<proteinExistence type="inferred from homology"/>
<feature type="non-terminal residue" evidence="8">
    <location>
        <position position="1"/>
    </location>
</feature>
<dbReference type="GO" id="GO:0005524">
    <property type="term" value="F:ATP binding"/>
    <property type="evidence" value="ECO:0007669"/>
    <property type="project" value="UniProtKB-KW"/>
</dbReference>
<dbReference type="InterPro" id="IPR011545">
    <property type="entry name" value="DEAD/DEAH_box_helicase_dom"/>
</dbReference>
<dbReference type="SUPFAM" id="SSF52540">
    <property type="entry name" value="P-loop containing nucleoside triphosphate hydrolases"/>
    <property type="match status" value="1"/>
</dbReference>
<dbReference type="InterPro" id="IPR014001">
    <property type="entry name" value="Helicase_ATP-bd"/>
</dbReference>
<dbReference type="InterPro" id="IPR050079">
    <property type="entry name" value="DEAD_box_RNA_helicase"/>
</dbReference>
<evidence type="ECO:0000256" key="4">
    <source>
        <dbReference type="ARBA" id="ARBA00022806"/>
    </source>
</evidence>
<keyword evidence="5" id="KW-0067">ATP-binding</keyword>
<keyword evidence="4" id="KW-0347">Helicase</keyword>
<dbReference type="CDD" id="cd00268">
    <property type="entry name" value="DEADc"/>
    <property type="match status" value="1"/>
</dbReference>
<dbReference type="eggNOG" id="KOG0331">
    <property type="taxonomic scope" value="Eukaryota"/>
</dbReference>
<evidence type="ECO:0000259" key="6">
    <source>
        <dbReference type="PROSITE" id="PS51192"/>
    </source>
</evidence>
<dbReference type="PANTHER" id="PTHR47959">
    <property type="entry name" value="ATP-DEPENDENT RNA HELICASE RHLE-RELATED"/>
    <property type="match status" value="1"/>
</dbReference>
<dbReference type="PROSITE" id="PS51192">
    <property type="entry name" value="HELICASE_ATP_BIND_1"/>
    <property type="match status" value="1"/>
</dbReference>
<evidence type="ECO:0000256" key="1">
    <source>
        <dbReference type="ARBA" id="ARBA00006517"/>
    </source>
</evidence>
<dbReference type="Gene3D" id="3.40.50.300">
    <property type="entry name" value="P-loop containing nucleotide triphosphate hydrolases"/>
    <property type="match status" value="2"/>
</dbReference>
<dbReference type="InterPro" id="IPR044742">
    <property type="entry name" value="DEAD/DEAH_RhlB"/>
</dbReference>
<dbReference type="KEGG" id="olu:OSTLU_4468"/>
<dbReference type="Pfam" id="PF00271">
    <property type="entry name" value="Helicase_C"/>
    <property type="match status" value="1"/>
</dbReference>
<name>A4RVM0_OSTLU</name>
<dbReference type="GO" id="GO:0003724">
    <property type="term" value="F:RNA helicase activity"/>
    <property type="evidence" value="ECO:0007669"/>
    <property type="project" value="TreeGrafter"/>
</dbReference>
<keyword evidence="9" id="KW-1185">Reference proteome</keyword>
<dbReference type="Proteomes" id="UP000001568">
    <property type="component" value="Chromosome 4"/>
</dbReference>
<dbReference type="STRING" id="436017.A4RVM0"/>
<feature type="domain" description="Helicase ATP-binding" evidence="6">
    <location>
        <begin position="1"/>
        <end position="171"/>
    </location>
</feature>
<keyword evidence="3" id="KW-0378">Hydrolase</keyword>
<dbReference type="HOGENOM" id="CLU_003041_1_3_1"/>
<evidence type="ECO:0000313" key="8">
    <source>
        <dbReference type="EMBL" id="ABO95458.1"/>
    </source>
</evidence>
<comment type="similarity">
    <text evidence="1">Belongs to the DEAD box helicase family. DDX21/DDX50 subfamily.</text>
</comment>
<evidence type="ECO:0000259" key="7">
    <source>
        <dbReference type="PROSITE" id="PS51194"/>
    </source>
</evidence>